<dbReference type="AlphaFoldDB" id="A0A939E057"/>
<dbReference type="GO" id="GO:0008173">
    <property type="term" value="F:RNA methyltransferase activity"/>
    <property type="evidence" value="ECO:0007669"/>
    <property type="project" value="InterPro"/>
</dbReference>
<dbReference type="GO" id="GO:0006355">
    <property type="term" value="P:regulation of DNA-templated transcription"/>
    <property type="evidence" value="ECO:0007669"/>
    <property type="project" value="InterPro"/>
</dbReference>
<keyword evidence="2 5" id="KW-0808">Transferase</keyword>
<dbReference type="InterPro" id="IPR023267">
    <property type="entry name" value="RCMT"/>
</dbReference>
<feature type="binding site" evidence="5">
    <location>
        <position position="421"/>
    </location>
    <ligand>
        <name>S-adenosyl-L-methionine</name>
        <dbReference type="ChEBI" id="CHEBI:59789"/>
    </ligand>
</feature>
<reference evidence="8" key="1">
    <citation type="submission" date="2021-03" db="EMBL/GenBank/DDBJ databases">
        <authorList>
            <person name="Sun Q."/>
        </authorList>
    </citation>
    <scope>NUCLEOTIDE SEQUENCE</scope>
    <source>
        <strain evidence="8">CCM 8862</strain>
    </source>
</reference>
<dbReference type="SUPFAM" id="SSF48013">
    <property type="entry name" value="NusB-like"/>
    <property type="match status" value="1"/>
</dbReference>
<evidence type="ECO:0000313" key="9">
    <source>
        <dbReference type="Proteomes" id="UP000664332"/>
    </source>
</evidence>
<evidence type="ECO:0000259" key="7">
    <source>
        <dbReference type="PROSITE" id="PS51686"/>
    </source>
</evidence>
<dbReference type="InterPro" id="IPR049560">
    <property type="entry name" value="MeTrfase_RsmB-F_NOP2_cat"/>
</dbReference>
<dbReference type="Pfam" id="PF01029">
    <property type="entry name" value="NusB"/>
    <property type="match status" value="1"/>
</dbReference>
<sequence length="537" mass="56022">MSGGFRSRAGGTPPTPPTTPAPSAAGRPGRRTHRGGRENATAGPAAHSRRGAAGSGGAAATRGRAGNPKNRRFLAPADGPAVDMARRVAVDVLWKVREDGAFGNLVLPQFLSEAQLSGRDAAFATEITYGSLRTMGICDAIIDAASDRPVGRLDGVVLDCLRLGVYQLLFTKVESHAAVDTTVRLAGLLAGGRVTGFVNAVMRRISRTPASVWLDTLAPSDPLARAAWMTGHPGWIAESFAAALAAGPEDPRPRPADGKLPADLNEALAADSSRPGIHLVARPGELTQEELCALTGAAPARFSPYGAYLDSGNPADFDCVRQGLAAVQDEGSQLIARALTEVPVDGPDGGRWLDLCAGPGGKAALIGGIAAIAGARLDAVELAPHRAELIRKTVRDMPVTVITADGTNPPLEPGYDRILVDAPCSGLGALRRRPEARWVKRESAIAELTELQQALLESAVGLLRPGGVIIYSTCSPDIRETRGVVDAVAGSHDNLVELPAGSYFCGMRDTGGFASVQMWPHRHGTDAMFAAVLKKTI</sequence>
<evidence type="ECO:0000313" key="8">
    <source>
        <dbReference type="EMBL" id="MBN9643428.1"/>
    </source>
</evidence>
<evidence type="ECO:0000256" key="6">
    <source>
        <dbReference type="SAM" id="MobiDB-lite"/>
    </source>
</evidence>
<dbReference type="InterPro" id="IPR006027">
    <property type="entry name" value="NusB_RsmB_TIM44"/>
</dbReference>
<proteinExistence type="inferred from homology"/>
<evidence type="ECO:0000256" key="3">
    <source>
        <dbReference type="ARBA" id="ARBA00022691"/>
    </source>
</evidence>
<name>A0A939E057_9CORY</name>
<dbReference type="InterPro" id="IPR001678">
    <property type="entry name" value="MeTrfase_RsmB-F_NOP2_dom"/>
</dbReference>
<feature type="compositionally biased region" description="Low complexity" evidence="6">
    <location>
        <begin position="1"/>
        <end position="12"/>
    </location>
</feature>
<dbReference type="RefSeq" id="WP_207118109.1">
    <property type="nucleotide sequence ID" value="NZ_JAFLEQ010000003.1"/>
</dbReference>
<feature type="binding site" evidence="5">
    <location>
        <position position="381"/>
    </location>
    <ligand>
        <name>S-adenosyl-L-methionine</name>
        <dbReference type="ChEBI" id="CHEBI:59789"/>
    </ligand>
</feature>
<comment type="caution">
    <text evidence="8">The sequence shown here is derived from an EMBL/GenBank/DDBJ whole genome shotgun (WGS) entry which is preliminary data.</text>
</comment>
<dbReference type="InterPro" id="IPR029063">
    <property type="entry name" value="SAM-dependent_MTases_sf"/>
</dbReference>
<dbReference type="Proteomes" id="UP000664332">
    <property type="component" value="Unassembled WGS sequence"/>
</dbReference>
<dbReference type="Gene3D" id="3.40.50.150">
    <property type="entry name" value="Vaccinia Virus protein VP39"/>
    <property type="match status" value="1"/>
</dbReference>
<dbReference type="Pfam" id="PF01189">
    <property type="entry name" value="Methyltr_RsmB-F"/>
    <property type="match status" value="1"/>
</dbReference>
<dbReference type="SUPFAM" id="SSF53335">
    <property type="entry name" value="S-adenosyl-L-methionine-dependent methyltransferases"/>
    <property type="match status" value="1"/>
</dbReference>
<dbReference type="GO" id="GO:0001510">
    <property type="term" value="P:RNA methylation"/>
    <property type="evidence" value="ECO:0007669"/>
    <property type="project" value="InterPro"/>
</dbReference>
<accession>A0A939E057</accession>
<dbReference type="PANTHER" id="PTHR22807:SF53">
    <property type="entry name" value="RIBOSOMAL RNA SMALL SUBUNIT METHYLTRANSFERASE B-RELATED"/>
    <property type="match status" value="1"/>
</dbReference>
<evidence type="ECO:0000256" key="5">
    <source>
        <dbReference type="PROSITE-ProRule" id="PRU01023"/>
    </source>
</evidence>
<dbReference type="PANTHER" id="PTHR22807">
    <property type="entry name" value="NOP2 YEAST -RELATED NOL1/NOP2/FMU SUN DOMAIN-CONTAINING"/>
    <property type="match status" value="1"/>
</dbReference>
<organism evidence="8 9">
    <name type="scientific">Corynebacterium mendelii</name>
    <dbReference type="NCBI Taxonomy" id="2765362"/>
    <lineage>
        <taxon>Bacteria</taxon>
        <taxon>Bacillati</taxon>
        <taxon>Actinomycetota</taxon>
        <taxon>Actinomycetes</taxon>
        <taxon>Mycobacteriales</taxon>
        <taxon>Corynebacteriaceae</taxon>
        <taxon>Corynebacterium</taxon>
    </lineage>
</organism>
<dbReference type="CDD" id="cd02440">
    <property type="entry name" value="AdoMet_MTases"/>
    <property type="match status" value="1"/>
</dbReference>
<keyword evidence="1 5" id="KW-0489">Methyltransferase</keyword>
<feature type="active site" description="Nucleophile" evidence="5">
    <location>
        <position position="474"/>
    </location>
</feature>
<feature type="binding site" evidence="5">
    <location>
        <position position="405"/>
    </location>
    <ligand>
        <name>S-adenosyl-L-methionine</name>
        <dbReference type="ChEBI" id="CHEBI:59789"/>
    </ligand>
</feature>
<evidence type="ECO:0000256" key="2">
    <source>
        <dbReference type="ARBA" id="ARBA00022679"/>
    </source>
</evidence>
<comment type="similarity">
    <text evidence="5">Belongs to the class I-like SAM-binding methyltransferase superfamily. RsmB/NOP family.</text>
</comment>
<dbReference type="InterPro" id="IPR035926">
    <property type="entry name" value="NusB-like_sf"/>
</dbReference>
<gene>
    <name evidence="8" type="ORF">JZY06_02120</name>
</gene>
<keyword evidence="3 5" id="KW-0949">S-adenosyl-L-methionine</keyword>
<keyword evidence="4 5" id="KW-0694">RNA-binding</keyword>
<evidence type="ECO:0000256" key="4">
    <source>
        <dbReference type="ARBA" id="ARBA00022884"/>
    </source>
</evidence>
<dbReference type="Gene3D" id="1.10.940.10">
    <property type="entry name" value="NusB-like"/>
    <property type="match status" value="1"/>
</dbReference>
<feature type="binding site" evidence="5">
    <location>
        <begin position="356"/>
        <end position="362"/>
    </location>
    <ligand>
        <name>S-adenosyl-L-methionine</name>
        <dbReference type="ChEBI" id="CHEBI:59789"/>
    </ligand>
</feature>
<evidence type="ECO:0000256" key="1">
    <source>
        <dbReference type="ARBA" id="ARBA00022603"/>
    </source>
</evidence>
<feature type="domain" description="SAM-dependent MTase RsmB/NOP-type" evidence="7">
    <location>
        <begin position="253"/>
        <end position="536"/>
    </location>
</feature>
<dbReference type="PROSITE" id="PS51686">
    <property type="entry name" value="SAM_MT_RSMB_NOP"/>
    <property type="match status" value="1"/>
</dbReference>
<dbReference type="GO" id="GO:0003723">
    <property type="term" value="F:RNA binding"/>
    <property type="evidence" value="ECO:0007669"/>
    <property type="project" value="UniProtKB-UniRule"/>
</dbReference>
<protein>
    <submittedName>
        <fullName evidence="8">MFS transporter</fullName>
    </submittedName>
</protein>
<keyword evidence="9" id="KW-1185">Reference proteome</keyword>
<feature type="region of interest" description="Disordered" evidence="6">
    <location>
        <begin position="1"/>
        <end position="76"/>
    </location>
</feature>
<dbReference type="PRINTS" id="PR02008">
    <property type="entry name" value="RCMTFAMILY"/>
</dbReference>
<dbReference type="EMBL" id="JAFLEQ010000003">
    <property type="protein sequence ID" value="MBN9643428.1"/>
    <property type="molecule type" value="Genomic_DNA"/>
</dbReference>